<feature type="coiled-coil region" evidence="1">
    <location>
        <begin position="149"/>
        <end position="183"/>
    </location>
</feature>
<reference evidence="2 3" key="1">
    <citation type="submission" date="2022-10" db="EMBL/GenBank/DDBJ databases">
        <title>Aestuariibacter sp. AA17 isolated from Montipora capitata coral fragment.</title>
        <authorList>
            <person name="Emsley S.A."/>
            <person name="Pfannmuller K.M."/>
            <person name="Loughran R.M."/>
            <person name="Shlafstein M."/>
            <person name="Papke E."/>
            <person name="Saw J.H."/>
            <person name="Ushijima B."/>
            <person name="Videau P."/>
        </authorList>
    </citation>
    <scope>NUCLEOTIDE SEQUENCE [LARGE SCALE GENOMIC DNA]</scope>
    <source>
        <strain evidence="2 3">AA17</strain>
    </source>
</reference>
<comment type="caution">
    <text evidence="2">The sequence shown here is derived from an EMBL/GenBank/DDBJ whole genome shotgun (WGS) entry which is preliminary data.</text>
</comment>
<accession>A0ABT3AB84</accession>
<proteinExistence type="predicted"/>
<keyword evidence="3" id="KW-1185">Reference proteome</keyword>
<keyword evidence="1" id="KW-0175">Coiled coil</keyword>
<dbReference type="RefSeq" id="WP_263712842.1">
    <property type="nucleotide sequence ID" value="NZ_JAOWKX010000006.1"/>
</dbReference>
<organism evidence="2 3">
    <name type="scientific">Fluctibacter corallii</name>
    <dbReference type="NCBI Taxonomy" id="2984329"/>
    <lineage>
        <taxon>Bacteria</taxon>
        <taxon>Pseudomonadati</taxon>
        <taxon>Pseudomonadota</taxon>
        <taxon>Gammaproteobacteria</taxon>
        <taxon>Alteromonadales</taxon>
        <taxon>Alteromonadaceae</taxon>
        <taxon>Fluctibacter</taxon>
    </lineage>
</organism>
<sequence>MKYKFITCALGLLISGCEITNGNNVAAAKEENQCVFISMQAAEHTEDEIDDGYRSEVCDFAYWTQFWLDGFKLDWQTRKETLIGLGDSPEEKLKKVLLSQAANTPYQDRLRAVNWATDLLPTLSPKMSAFIEHNVIAVSQQMLELESAVTVLSRLNAAAEKQIEEQAERIAQQQAKIEKLMKIEASMVPRGDGSNQ</sequence>
<dbReference type="EMBL" id="JAOWKX010000006">
    <property type="protein sequence ID" value="MCV2885556.1"/>
    <property type="molecule type" value="Genomic_DNA"/>
</dbReference>
<evidence type="ECO:0008006" key="4">
    <source>
        <dbReference type="Google" id="ProtNLM"/>
    </source>
</evidence>
<evidence type="ECO:0000256" key="1">
    <source>
        <dbReference type="SAM" id="Coils"/>
    </source>
</evidence>
<dbReference type="Proteomes" id="UP001652504">
    <property type="component" value="Unassembled WGS sequence"/>
</dbReference>
<evidence type="ECO:0000313" key="3">
    <source>
        <dbReference type="Proteomes" id="UP001652504"/>
    </source>
</evidence>
<name>A0ABT3AB84_9ALTE</name>
<protein>
    <recommendedName>
        <fullName evidence="4">Quorum-sensing regulator protein G</fullName>
    </recommendedName>
</protein>
<gene>
    <name evidence="2" type="ORF">OE749_12725</name>
</gene>
<evidence type="ECO:0000313" key="2">
    <source>
        <dbReference type="EMBL" id="MCV2885556.1"/>
    </source>
</evidence>
<dbReference type="PROSITE" id="PS51257">
    <property type="entry name" value="PROKAR_LIPOPROTEIN"/>
    <property type="match status" value="1"/>
</dbReference>